<proteinExistence type="predicted"/>
<dbReference type="AlphaFoldDB" id="A0A0D0IWN6"/>
<dbReference type="GO" id="GO:0006260">
    <property type="term" value="P:DNA replication"/>
    <property type="evidence" value="ECO:0007669"/>
    <property type="project" value="InterPro"/>
</dbReference>
<keyword evidence="3" id="KW-1185">Reference proteome</keyword>
<dbReference type="GO" id="GO:0003677">
    <property type="term" value="F:DNA binding"/>
    <property type="evidence" value="ECO:0007669"/>
    <property type="project" value="InterPro"/>
</dbReference>
<dbReference type="InterPro" id="IPR036977">
    <property type="entry name" value="DNA_primase_Znf_CHC2"/>
</dbReference>
<dbReference type="EMBL" id="JXQK01000093">
    <property type="protein sequence ID" value="KIP59608.1"/>
    <property type="molecule type" value="Genomic_DNA"/>
</dbReference>
<evidence type="ECO:0000259" key="1">
    <source>
        <dbReference type="Pfam" id="PF01807"/>
    </source>
</evidence>
<evidence type="ECO:0000313" key="3">
    <source>
        <dbReference type="Proteomes" id="UP000032046"/>
    </source>
</evidence>
<dbReference type="Gene3D" id="3.90.580.10">
    <property type="entry name" value="Zinc finger, CHC2-type domain"/>
    <property type="match status" value="1"/>
</dbReference>
<organism evidence="2 3">
    <name type="scientific">Prevotella pectinovora</name>
    <dbReference type="NCBI Taxonomy" id="1602169"/>
    <lineage>
        <taxon>Bacteria</taxon>
        <taxon>Pseudomonadati</taxon>
        <taxon>Bacteroidota</taxon>
        <taxon>Bacteroidia</taxon>
        <taxon>Bacteroidales</taxon>
        <taxon>Prevotellaceae</taxon>
        <taxon>Prevotella</taxon>
    </lineage>
</organism>
<dbReference type="RefSeq" id="WP_042520329.1">
    <property type="nucleotide sequence ID" value="NZ_JXQK01000093.1"/>
</dbReference>
<protein>
    <submittedName>
        <fullName evidence="2">DNA primase</fullName>
    </submittedName>
</protein>
<gene>
    <name evidence="2" type="ORF">ST44_13215</name>
</gene>
<evidence type="ECO:0000313" key="2">
    <source>
        <dbReference type="EMBL" id="KIP59608.1"/>
    </source>
</evidence>
<accession>A0A0D0IWN6</accession>
<comment type="caution">
    <text evidence="2">The sequence shown here is derived from an EMBL/GenBank/DDBJ whole genome shotgun (WGS) entry which is preliminary data.</text>
</comment>
<dbReference type="SUPFAM" id="SSF57783">
    <property type="entry name" value="Zinc beta-ribbon"/>
    <property type="match status" value="1"/>
</dbReference>
<dbReference type="InterPro" id="IPR002694">
    <property type="entry name" value="Znf_CHC2"/>
</dbReference>
<reference evidence="2 3" key="1">
    <citation type="submission" date="2015-01" db="EMBL/GenBank/DDBJ databases">
        <title>Comparative genomics of non-oral Prevotella species.</title>
        <authorList>
            <person name="Accetto T."/>
            <person name="Nograsek B."/>
            <person name="Avgustin G."/>
        </authorList>
    </citation>
    <scope>NUCLEOTIDE SEQUENCE [LARGE SCALE GENOMIC DNA]</scope>
    <source>
        <strain evidence="2 3">P5-119</strain>
    </source>
</reference>
<sequence>MTIDEIKSVSILQWMRLNNYGEGIRKGRNYFFCSPLRSERTPSFSVNTAKNLWCDFGSYNKNGGNIINLVEQLNPSWSEHQVLAFLERQIKDLKLTYSEDYNATLEEEEQKRQWIEGKRAEREEQLNQETVVEMVIPLSHPYLRDYVIQRRIDYSIAQRFCQEVHYSLRGKKYYAIAFMNIANGMEARNKLNKRCIGKKSISAIYPLGTPQKHCCVFEGFFDMLTYATIETWMPGTGICTGVPCDYFVLNGVGEVKQLLPYLKEYDSIHCYLDNDDAGRATTKTIMKAYPDMAIDDSGRYKGYNDLNDFLAGTR</sequence>
<dbReference type="STRING" id="1602171.ST44_13215"/>
<name>A0A0D0IWN6_9BACT</name>
<dbReference type="SUPFAM" id="SSF56731">
    <property type="entry name" value="DNA primase core"/>
    <property type="match status" value="1"/>
</dbReference>
<feature type="domain" description="Zinc finger CHC2-type" evidence="1">
    <location>
        <begin position="20"/>
        <end position="74"/>
    </location>
</feature>
<dbReference type="Proteomes" id="UP000032046">
    <property type="component" value="Unassembled WGS sequence"/>
</dbReference>
<dbReference type="GO" id="GO:0008270">
    <property type="term" value="F:zinc ion binding"/>
    <property type="evidence" value="ECO:0007669"/>
    <property type="project" value="InterPro"/>
</dbReference>
<dbReference type="Pfam" id="PF13155">
    <property type="entry name" value="Toprim_2"/>
    <property type="match status" value="1"/>
</dbReference>
<dbReference type="Pfam" id="PF01807">
    <property type="entry name" value="Zn_ribbon_DnaG"/>
    <property type="match status" value="1"/>
</dbReference>
<dbReference type="GO" id="GO:0003899">
    <property type="term" value="F:DNA-directed RNA polymerase activity"/>
    <property type="evidence" value="ECO:0007669"/>
    <property type="project" value="InterPro"/>
</dbReference>
<dbReference type="Gene3D" id="3.40.1360.10">
    <property type="match status" value="1"/>
</dbReference>